<dbReference type="PANTHER" id="PTHR23517">
    <property type="entry name" value="RESISTANCE PROTEIN MDTM, PUTATIVE-RELATED-RELATED"/>
    <property type="match status" value="1"/>
</dbReference>
<dbReference type="InterPro" id="IPR011701">
    <property type="entry name" value="MFS"/>
</dbReference>
<organism evidence="9 10">
    <name type="scientific">Candidatus Collierbacteria bacterium CG10_big_fil_rev_8_21_14_0_10_44_9</name>
    <dbReference type="NCBI Taxonomy" id="1974535"/>
    <lineage>
        <taxon>Bacteria</taxon>
        <taxon>Candidatus Collieribacteriota</taxon>
    </lineage>
</organism>
<evidence type="ECO:0000256" key="5">
    <source>
        <dbReference type="ARBA" id="ARBA00022989"/>
    </source>
</evidence>
<keyword evidence="2" id="KW-0813">Transport</keyword>
<feature type="transmembrane region" description="Helical" evidence="7">
    <location>
        <begin position="27"/>
        <end position="47"/>
    </location>
</feature>
<gene>
    <name evidence="9" type="ORF">COT87_02870</name>
</gene>
<feature type="transmembrane region" description="Helical" evidence="7">
    <location>
        <begin position="87"/>
        <end position="104"/>
    </location>
</feature>
<accession>A0A2H0VIA1</accession>
<protein>
    <submittedName>
        <fullName evidence="9">MFS transporter</fullName>
    </submittedName>
</protein>
<dbReference type="InterPro" id="IPR036259">
    <property type="entry name" value="MFS_trans_sf"/>
</dbReference>
<dbReference type="PROSITE" id="PS50850">
    <property type="entry name" value="MFS"/>
    <property type="match status" value="1"/>
</dbReference>
<evidence type="ECO:0000313" key="9">
    <source>
        <dbReference type="EMBL" id="PIR98806.1"/>
    </source>
</evidence>
<dbReference type="InterPro" id="IPR050171">
    <property type="entry name" value="MFS_Transporters"/>
</dbReference>
<evidence type="ECO:0000256" key="3">
    <source>
        <dbReference type="ARBA" id="ARBA00022475"/>
    </source>
</evidence>
<feature type="transmembrane region" description="Helical" evidence="7">
    <location>
        <begin position="110"/>
        <end position="135"/>
    </location>
</feature>
<comment type="caution">
    <text evidence="9">The sequence shown here is derived from an EMBL/GenBank/DDBJ whole genome shotgun (WGS) entry which is preliminary data.</text>
</comment>
<proteinExistence type="predicted"/>
<feature type="transmembrane region" description="Helical" evidence="7">
    <location>
        <begin position="147"/>
        <end position="169"/>
    </location>
</feature>
<keyword evidence="6 7" id="KW-0472">Membrane</keyword>
<feature type="domain" description="Major facilitator superfamily (MFS) profile" evidence="8">
    <location>
        <begin position="1"/>
        <end position="174"/>
    </location>
</feature>
<keyword evidence="3" id="KW-1003">Cell membrane</keyword>
<dbReference type="EMBL" id="PFAF01000059">
    <property type="protein sequence ID" value="PIR98806.1"/>
    <property type="molecule type" value="Genomic_DNA"/>
</dbReference>
<dbReference type="PANTHER" id="PTHR23517:SF2">
    <property type="entry name" value="MULTIDRUG RESISTANCE PROTEIN MDTH"/>
    <property type="match status" value="1"/>
</dbReference>
<name>A0A2H0VIA1_9BACT</name>
<keyword evidence="4 7" id="KW-0812">Transmembrane</keyword>
<dbReference type="Proteomes" id="UP000230796">
    <property type="component" value="Unassembled WGS sequence"/>
</dbReference>
<evidence type="ECO:0000256" key="4">
    <source>
        <dbReference type="ARBA" id="ARBA00022692"/>
    </source>
</evidence>
<dbReference type="InterPro" id="IPR020846">
    <property type="entry name" value="MFS_dom"/>
</dbReference>
<dbReference type="SUPFAM" id="SSF103473">
    <property type="entry name" value="MFS general substrate transporter"/>
    <property type="match status" value="1"/>
</dbReference>
<sequence>MYELLASMLNGYTTSYRGIPGHCWQRIAISLIEAIVAGVIFFLSLYFVRDLHFSVAVAGLLIACYGVGTAIGGVAGGKLSDRYRPTIVSILGLGIMGVAFLILGHLTNAILLGVCLFLIGFSAYCFVTSNTLWILNYCVDENTRHKSISVTYAILNLGLGAGALLVILLGRNRF</sequence>
<keyword evidence="5 7" id="KW-1133">Transmembrane helix</keyword>
<evidence type="ECO:0000256" key="2">
    <source>
        <dbReference type="ARBA" id="ARBA00022448"/>
    </source>
</evidence>
<comment type="subcellular location">
    <subcellularLocation>
        <location evidence="1">Cell membrane</location>
        <topology evidence="1">Multi-pass membrane protein</topology>
    </subcellularLocation>
</comment>
<evidence type="ECO:0000256" key="7">
    <source>
        <dbReference type="SAM" id="Phobius"/>
    </source>
</evidence>
<evidence type="ECO:0000256" key="1">
    <source>
        <dbReference type="ARBA" id="ARBA00004651"/>
    </source>
</evidence>
<dbReference type="Pfam" id="PF07690">
    <property type="entry name" value="MFS_1"/>
    <property type="match status" value="1"/>
</dbReference>
<dbReference type="AlphaFoldDB" id="A0A2H0VIA1"/>
<feature type="non-terminal residue" evidence="9">
    <location>
        <position position="174"/>
    </location>
</feature>
<dbReference type="Gene3D" id="1.20.1250.20">
    <property type="entry name" value="MFS general substrate transporter like domains"/>
    <property type="match status" value="1"/>
</dbReference>
<dbReference type="GO" id="GO:0022857">
    <property type="term" value="F:transmembrane transporter activity"/>
    <property type="evidence" value="ECO:0007669"/>
    <property type="project" value="InterPro"/>
</dbReference>
<evidence type="ECO:0000313" key="10">
    <source>
        <dbReference type="Proteomes" id="UP000230796"/>
    </source>
</evidence>
<feature type="transmembrane region" description="Helical" evidence="7">
    <location>
        <begin position="53"/>
        <end position="75"/>
    </location>
</feature>
<dbReference type="GO" id="GO:0005886">
    <property type="term" value="C:plasma membrane"/>
    <property type="evidence" value="ECO:0007669"/>
    <property type="project" value="UniProtKB-SubCell"/>
</dbReference>
<evidence type="ECO:0000259" key="8">
    <source>
        <dbReference type="PROSITE" id="PS50850"/>
    </source>
</evidence>
<reference evidence="10" key="1">
    <citation type="submission" date="2017-09" db="EMBL/GenBank/DDBJ databases">
        <title>Depth-based differentiation of microbial function through sediment-hosted aquifers and enrichment of novel symbionts in the deep terrestrial subsurface.</title>
        <authorList>
            <person name="Probst A.J."/>
            <person name="Ladd B."/>
            <person name="Jarett J.K."/>
            <person name="Geller-Mcgrath D.E."/>
            <person name="Sieber C.M.K."/>
            <person name="Emerson J.B."/>
            <person name="Anantharaman K."/>
            <person name="Thomas B.C."/>
            <person name="Malmstrom R."/>
            <person name="Stieglmeier M."/>
            <person name="Klingl A."/>
            <person name="Woyke T."/>
            <person name="Ryan C.M."/>
            <person name="Banfield J.F."/>
        </authorList>
    </citation>
    <scope>NUCLEOTIDE SEQUENCE [LARGE SCALE GENOMIC DNA]</scope>
</reference>
<evidence type="ECO:0000256" key="6">
    <source>
        <dbReference type="ARBA" id="ARBA00023136"/>
    </source>
</evidence>